<dbReference type="PANTHER" id="PTHR13059:SF13">
    <property type="entry name" value="PROTEIN CAPICUA HOMOLOG"/>
    <property type="match status" value="1"/>
</dbReference>
<dbReference type="InterPro" id="IPR052412">
    <property type="entry name" value="CC-Dev_Transcription_Reg"/>
</dbReference>
<dbReference type="SUPFAM" id="SSF47095">
    <property type="entry name" value="HMG-box"/>
    <property type="match status" value="1"/>
</dbReference>
<feature type="domain" description="HMG box" evidence="8">
    <location>
        <begin position="210"/>
        <end position="278"/>
    </location>
</feature>
<keyword evidence="10" id="KW-1185">Reference proteome</keyword>
<name>A0AAD7YBI2_MYTSE</name>
<dbReference type="Pfam" id="PF00505">
    <property type="entry name" value="HMG_box"/>
    <property type="match status" value="1"/>
</dbReference>
<feature type="compositionally biased region" description="Basic and acidic residues" evidence="7">
    <location>
        <begin position="316"/>
        <end position="342"/>
    </location>
</feature>
<feature type="compositionally biased region" description="Polar residues" evidence="7">
    <location>
        <begin position="355"/>
        <end position="369"/>
    </location>
</feature>
<dbReference type="InterPro" id="IPR058607">
    <property type="entry name" value="HMG-box_Cic-like"/>
</dbReference>
<dbReference type="Gene3D" id="1.10.30.10">
    <property type="entry name" value="High mobility group box domain"/>
    <property type="match status" value="1"/>
</dbReference>
<evidence type="ECO:0000256" key="5">
    <source>
        <dbReference type="ARBA" id="ARBA00023242"/>
    </source>
</evidence>
<evidence type="ECO:0000256" key="6">
    <source>
        <dbReference type="PROSITE-ProRule" id="PRU00267"/>
    </source>
</evidence>
<feature type="region of interest" description="Disordered" evidence="7">
    <location>
        <begin position="90"/>
        <end position="211"/>
    </location>
</feature>
<keyword evidence="2" id="KW-0805">Transcription regulation</keyword>
<feature type="compositionally biased region" description="Polar residues" evidence="7">
    <location>
        <begin position="413"/>
        <end position="430"/>
    </location>
</feature>
<dbReference type="InterPro" id="IPR036910">
    <property type="entry name" value="HMG_box_dom_sf"/>
</dbReference>
<dbReference type="GO" id="GO:0000977">
    <property type="term" value="F:RNA polymerase II transcription regulatory region sequence-specific DNA binding"/>
    <property type="evidence" value="ECO:0007669"/>
    <property type="project" value="TreeGrafter"/>
</dbReference>
<evidence type="ECO:0000256" key="3">
    <source>
        <dbReference type="ARBA" id="ARBA00023125"/>
    </source>
</evidence>
<feature type="region of interest" description="Disordered" evidence="7">
    <location>
        <begin position="704"/>
        <end position="733"/>
    </location>
</feature>
<dbReference type="Proteomes" id="UP001231518">
    <property type="component" value="Chromosome 22"/>
</dbReference>
<reference evidence="9" key="1">
    <citation type="submission" date="2023-03" db="EMBL/GenBank/DDBJ databases">
        <title>Chromosome-level genomes of two armyworms, Mythimna separata and Mythimna loreyi, provide insights into the biosynthesis and reception of sex pheromones.</title>
        <authorList>
            <person name="Zhao H."/>
        </authorList>
    </citation>
    <scope>NUCLEOTIDE SEQUENCE</scope>
    <source>
        <strain evidence="9">BeijingLab</strain>
        <tissue evidence="9">Pupa</tissue>
    </source>
</reference>
<feature type="compositionally biased region" description="Polar residues" evidence="7">
    <location>
        <begin position="187"/>
        <end position="200"/>
    </location>
</feature>
<dbReference type="GO" id="GO:0005634">
    <property type="term" value="C:nucleus"/>
    <property type="evidence" value="ECO:0007669"/>
    <property type="project" value="UniProtKB-UniRule"/>
</dbReference>
<dbReference type="GO" id="GO:0000981">
    <property type="term" value="F:DNA-binding transcription factor activity, RNA polymerase II-specific"/>
    <property type="evidence" value="ECO:0007669"/>
    <property type="project" value="TreeGrafter"/>
</dbReference>
<dbReference type="EMBL" id="JARGEI010000024">
    <property type="protein sequence ID" value="KAJ8709245.1"/>
    <property type="molecule type" value="Genomic_DNA"/>
</dbReference>
<evidence type="ECO:0000256" key="2">
    <source>
        <dbReference type="ARBA" id="ARBA00023015"/>
    </source>
</evidence>
<evidence type="ECO:0000313" key="10">
    <source>
        <dbReference type="Proteomes" id="UP001231518"/>
    </source>
</evidence>
<accession>A0AAD7YBI2</accession>
<dbReference type="CDD" id="cd21990">
    <property type="entry name" value="HMG-box_CIC-like"/>
    <property type="match status" value="1"/>
</dbReference>
<keyword evidence="1" id="KW-0597">Phosphoprotein</keyword>
<organism evidence="9 10">
    <name type="scientific">Mythimna separata</name>
    <name type="common">Oriental armyworm</name>
    <name type="synonym">Pseudaletia separata</name>
    <dbReference type="NCBI Taxonomy" id="271217"/>
    <lineage>
        <taxon>Eukaryota</taxon>
        <taxon>Metazoa</taxon>
        <taxon>Ecdysozoa</taxon>
        <taxon>Arthropoda</taxon>
        <taxon>Hexapoda</taxon>
        <taxon>Insecta</taxon>
        <taxon>Pterygota</taxon>
        <taxon>Neoptera</taxon>
        <taxon>Endopterygota</taxon>
        <taxon>Lepidoptera</taxon>
        <taxon>Glossata</taxon>
        <taxon>Ditrysia</taxon>
        <taxon>Noctuoidea</taxon>
        <taxon>Noctuidae</taxon>
        <taxon>Noctuinae</taxon>
        <taxon>Hadenini</taxon>
        <taxon>Mythimna</taxon>
    </lineage>
</organism>
<proteinExistence type="predicted"/>
<feature type="compositionally biased region" description="Acidic residues" evidence="7">
    <location>
        <begin position="167"/>
        <end position="177"/>
    </location>
</feature>
<evidence type="ECO:0000256" key="1">
    <source>
        <dbReference type="ARBA" id="ARBA00022553"/>
    </source>
</evidence>
<dbReference type="Pfam" id="PF25981">
    <property type="entry name" value="HTH_Cic_C"/>
    <property type="match status" value="1"/>
</dbReference>
<evidence type="ECO:0000256" key="4">
    <source>
        <dbReference type="ARBA" id="ARBA00023163"/>
    </source>
</evidence>
<feature type="compositionally biased region" description="Low complexity" evidence="7">
    <location>
        <begin position="460"/>
        <end position="475"/>
    </location>
</feature>
<gene>
    <name evidence="9" type="ORF">PYW07_009071</name>
</gene>
<feature type="region of interest" description="Disordered" evidence="7">
    <location>
        <begin position="283"/>
        <end position="520"/>
    </location>
</feature>
<feature type="compositionally biased region" description="Polar residues" evidence="7">
    <location>
        <begin position="476"/>
        <end position="509"/>
    </location>
</feature>
<evidence type="ECO:0000313" key="9">
    <source>
        <dbReference type="EMBL" id="KAJ8709245.1"/>
    </source>
</evidence>
<protein>
    <recommendedName>
        <fullName evidence="8">HMG box domain-containing protein</fullName>
    </recommendedName>
</protein>
<keyword evidence="5 6" id="KW-0539">Nucleus</keyword>
<dbReference type="SMART" id="SM00398">
    <property type="entry name" value="HMG"/>
    <property type="match status" value="1"/>
</dbReference>
<dbReference type="AlphaFoldDB" id="A0AAD7YBI2"/>
<dbReference type="PANTHER" id="PTHR13059">
    <property type="entry name" value="HMG-BOX TRANSCRIPTION FACTOR BBX"/>
    <property type="match status" value="1"/>
</dbReference>
<keyword evidence="3 6" id="KW-0238">DNA-binding</keyword>
<feature type="DNA-binding region" description="HMG box" evidence="6">
    <location>
        <begin position="210"/>
        <end position="278"/>
    </location>
</feature>
<dbReference type="InterPro" id="IPR009071">
    <property type="entry name" value="HMG_box_dom"/>
</dbReference>
<sequence>MDMRIGNRFLYPAVSAPLWRPWRIDQRINHVSEPEYRNFHYSDYVNNANSSAVIVHPNQLLPVLPPSASHTIIGSTFSWQALVPVFSGSPSSAVAPAAPPSPLTYTCSGRTPSTPRTPYCPPRTPLTPTTPHTPHTPVTPRTPHTPSTPLTPHTPHTGASDVPMCMDVDDEVFESEDSGVGGDDCNNRPSQNSSTLNSPAPTLEKKKRRIPRPMNAFMIFMKRHRQMVHQLHPNLDNRTASKILGEWWYLCKPEEKQKYKELASEVKAAHIKAHPEWQWCNKVRRKSSSSKDPTETMPQPLQTVEVPPGVVQNTENDLKSGEKVTDSDGEGLDTRDYLPSHHDHTRRPKPIKPSAGTSDNLLNGITVSSPGGPRGFQPTGGAFKSSTRVDTEVETPKNYTQSALNEQGRPSVIVSQSNNNTAPESTTQSERPVDEARPLFPLAPTPAQLGTAPLQKRLSRGTSNSSISSNERVTSCSSSINIPRSEASMNNGALSSDDATSPKQHNDLPSPSHKRPLFKKCNDDRRDKVLEAVNFEQKFNTLPIHKPEVCSPMMVPHSPQLYMRKRQKMEENTVVTPQSEREVMYDHGLPTPHTTSCKLVGNVFFGPDFNPDHPVSSERMEEMTPCTPCTPCTPSSSGVRVESEHRRVLEARRNLVLKLFQEYSMFPSTQETMHFQAMHTDLFPTPQALQQKIRDVRQKLMAQSSLTPSSEVNTPTINSPIASASLQPTSTTS</sequence>
<feature type="compositionally biased region" description="Low complexity" evidence="7">
    <location>
        <begin position="126"/>
        <end position="157"/>
    </location>
</feature>
<evidence type="ECO:0000256" key="7">
    <source>
        <dbReference type="SAM" id="MobiDB-lite"/>
    </source>
</evidence>
<comment type="caution">
    <text evidence="9">The sequence shown here is derived from an EMBL/GenBank/DDBJ whole genome shotgun (WGS) entry which is preliminary data.</text>
</comment>
<dbReference type="InterPro" id="IPR058606">
    <property type="entry name" value="HTH_Cic_C"/>
</dbReference>
<keyword evidence="4" id="KW-0804">Transcription</keyword>
<evidence type="ECO:0000259" key="8">
    <source>
        <dbReference type="PROSITE" id="PS50118"/>
    </source>
</evidence>
<dbReference type="PROSITE" id="PS50118">
    <property type="entry name" value="HMG_BOX_2"/>
    <property type="match status" value="1"/>
</dbReference>